<protein>
    <submittedName>
        <fullName evidence="1">Uncharacterized protein</fullName>
    </submittedName>
</protein>
<accession>A0A402CY71</accession>
<name>A0A402CY71_9BACT</name>
<sequence length="107" mass="11902">MRTDRLLVACMQHSEPGSVLYCRISAGPIVLLHGVPLSTDWSNVRSAWLSLWREVTGFLSEQGLRAHRATIAVPENLILLEGRAGFLQYDAEASGFRRIDPVRPETA</sequence>
<dbReference type="RefSeq" id="WP_119322243.1">
    <property type="nucleotide sequence ID" value="NZ_AP025739.1"/>
</dbReference>
<evidence type="ECO:0000313" key="2">
    <source>
        <dbReference type="Proteomes" id="UP000287394"/>
    </source>
</evidence>
<reference evidence="1 2" key="1">
    <citation type="journal article" date="2019" name="Int. J. Syst. Evol. Microbiol.">
        <title>Capsulimonas corticalis gen. nov., sp. nov., an aerobic capsulated bacterium, of a novel bacterial order, Capsulimonadales ord. nov., of the class Armatimonadia of the phylum Armatimonadetes.</title>
        <authorList>
            <person name="Li J."/>
            <person name="Kudo C."/>
            <person name="Tonouchi A."/>
        </authorList>
    </citation>
    <scope>NUCLEOTIDE SEQUENCE [LARGE SCALE GENOMIC DNA]</scope>
    <source>
        <strain evidence="1 2">AX-7</strain>
    </source>
</reference>
<dbReference type="AlphaFoldDB" id="A0A402CY71"/>
<evidence type="ECO:0000313" key="1">
    <source>
        <dbReference type="EMBL" id="BDI31477.1"/>
    </source>
</evidence>
<dbReference type="EMBL" id="AP025739">
    <property type="protein sequence ID" value="BDI31477.1"/>
    <property type="molecule type" value="Genomic_DNA"/>
</dbReference>
<dbReference type="KEGG" id="ccot:CCAX7_35280"/>
<dbReference type="Proteomes" id="UP000287394">
    <property type="component" value="Chromosome"/>
</dbReference>
<proteinExistence type="predicted"/>
<keyword evidence="2" id="KW-1185">Reference proteome</keyword>
<gene>
    <name evidence="1" type="ORF">CCAX7_35280</name>
</gene>
<organism evidence="1 2">
    <name type="scientific">Capsulimonas corticalis</name>
    <dbReference type="NCBI Taxonomy" id="2219043"/>
    <lineage>
        <taxon>Bacteria</taxon>
        <taxon>Bacillati</taxon>
        <taxon>Armatimonadota</taxon>
        <taxon>Armatimonadia</taxon>
        <taxon>Capsulimonadales</taxon>
        <taxon>Capsulimonadaceae</taxon>
        <taxon>Capsulimonas</taxon>
    </lineage>
</organism>